<dbReference type="Proteomes" id="UP000265520">
    <property type="component" value="Unassembled WGS sequence"/>
</dbReference>
<evidence type="ECO:0000313" key="1">
    <source>
        <dbReference type="EMBL" id="MCI26088.1"/>
    </source>
</evidence>
<protein>
    <submittedName>
        <fullName evidence="1">Receptor-like kinase</fullName>
    </submittedName>
</protein>
<proteinExistence type="predicted"/>
<keyword evidence="1" id="KW-0675">Receptor</keyword>
<dbReference type="GO" id="GO:0016301">
    <property type="term" value="F:kinase activity"/>
    <property type="evidence" value="ECO:0007669"/>
    <property type="project" value="UniProtKB-KW"/>
</dbReference>
<organism evidence="1 2">
    <name type="scientific">Trifolium medium</name>
    <dbReference type="NCBI Taxonomy" id="97028"/>
    <lineage>
        <taxon>Eukaryota</taxon>
        <taxon>Viridiplantae</taxon>
        <taxon>Streptophyta</taxon>
        <taxon>Embryophyta</taxon>
        <taxon>Tracheophyta</taxon>
        <taxon>Spermatophyta</taxon>
        <taxon>Magnoliopsida</taxon>
        <taxon>eudicotyledons</taxon>
        <taxon>Gunneridae</taxon>
        <taxon>Pentapetalae</taxon>
        <taxon>rosids</taxon>
        <taxon>fabids</taxon>
        <taxon>Fabales</taxon>
        <taxon>Fabaceae</taxon>
        <taxon>Papilionoideae</taxon>
        <taxon>50 kb inversion clade</taxon>
        <taxon>NPAAA clade</taxon>
        <taxon>Hologalegina</taxon>
        <taxon>IRL clade</taxon>
        <taxon>Trifolieae</taxon>
        <taxon>Trifolium</taxon>
    </lineage>
</organism>
<feature type="non-terminal residue" evidence="1">
    <location>
        <position position="1"/>
    </location>
</feature>
<comment type="caution">
    <text evidence="1">The sequence shown here is derived from an EMBL/GenBank/DDBJ whole genome shotgun (WGS) entry which is preliminary data.</text>
</comment>
<dbReference type="PANTHER" id="PTHR36617:SF5">
    <property type="entry name" value="OS05G0421675 PROTEIN"/>
    <property type="match status" value="1"/>
</dbReference>
<sequence length="181" mass="20848">TICLRKEYGGLGVRQLREFNLPLLGKWCWRLLVDREGVWFRVLAARYGVEGGRLRDGGRRGSSWWREIASIMEGGGEPGGRWFGEQVSRRVGDGSDTLFWTDPWVDGTPLCERFGSLFVLAETKLRTVAEMFSLGWGAEGETLVWRRQLRVWEEEMFGECQSLLSNISLQAQSSDRWQWQP</sequence>
<name>A0A392QPC1_9FABA</name>
<accession>A0A392QPC1</accession>
<keyword evidence="2" id="KW-1185">Reference proteome</keyword>
<keyword evidence="1" id="KW-0418">Kinase</keyword>
<feature type="non-terminal residue" evidence="1">
    <location>
        <position position="181"/>
    </location>
</feature>
<dbReference type="PANTHER" id="PTHR36617">
    <property type="entry name" value="PROTEIN, PUTATIVE-RELATED"/>
    <property type="match status" value="1"/>
</dbReference>
<dbReference type="AlphaFoldDB" id="A0A392QPC1"/>
<dbReference type="EMBL" id="LXQA010151219">
    <property type="protein sequence ID" value="MCI26088.1"/>
    <property type="molecule type" value="Genomic_DNA"/>
</dbReference>
<reference evidence="1 2" key="1">
    <citation type="journal article" date="2018" name="Front. Plant Sci.">
        <title>Red Clover (Trifolium pratense) and Zigzag Clover (T. medium) - A Picture of Genomic Similarities and Differences.</title>
        <authorList>
            <person name="Dluhosova J."/>
            <person name="Istvanek J."/>
            <person name="Nedelnik J."/>
            <person name="Repkova J."/>
        </authorList>
    </citation>
    <scope>NUCLEOTIDE SEQUENCE [LARGE SCALE GENOMIC DNA]</scope>
    <source>
        <strain evidence="2">cv. 10/8</strain>
        <tissue evidence="1">Leaf</tissue>
    </source>
</reference>
<keyword evidence="1" id="KW-0808">Transferase</keyword>
<evidence type="ECO:0000313" key="2">
    <source>
        <dbReference type="Proteomes" id="UP000265520"/>
    </source>
</evidence>